<name>A0A291ISK2_9MOLU</name>
<comment type="function">
    <text evidence="6">Also exhibits azoreductase activity. Catalyzes the reductive cleavage of the azo bond in aromatic azo compounds to the corresponding amines.</text>
</comment>
<dbReference type="EC" id="1.7.1.17" evidence="6"/>
<dbReference type="InterPro" id="IPR050104">
    <property type="entry name" value="FMN-dep_NADH:Q_OxRdtase_AzoR1"/>
</dbReference>
<dbReference type="GO" id="GO:0016652">
    <property type="term" value="F:oxidoreductase activity, acting on NAD(P)H as acceptor"/>
    <property type="evidence" value="ECO:0007669"/>
    <property type="project" value="UniProtKB-UniRule"/>
</dbReference>
<evidence type="ECO:0000256" key="1">
    <source>
        <dbReference type="ARBA" id="ARBA00022630"/>
    </source>
</evidence>
<keyword evidence="4 6" id="KW-0520">NAD</keyword>
<dbReference type="GO" id="GO:0009055">
    <property type="term" value="F:electron transfer activity"/>
    <property type="evidence" value="ECO:0007669"/>
    <property type="project" value="UniProtKB-UniRule"/>
</dbReference>
<dbReference type="HAMAP" id="MF_01216">
    <property type="entry name" value="Azoreductase_type1"/>
    <property type="match status" value="1"/>
</dbReference>
<dbReference type="PANTHER" id="PTHR43741:SF4">
    <property type="entry name" value="FMN-DEPENDENT NADH:QUINONE OXIDOREDUCTASE"/>
    <property type="match status" value="1"/>
</dbReference>
<protein>
    <recommendedName>
        <fullName evidence="6">FMN dependent NADH:quinone oxidoreductase</fullName>
        <ecNumber evidence="6">1.6.5.-</ecNumber>
    </recommendedName>
    <alternativeName>
        <fullName evidence="6">Azo-dye reductase</fullName>
    </alternativeName>
    <alternativeName>
        <fullName evidence="6">FMN-dependent NADH-azo compound oxidoreductase</fullName>
    </alternativeName>
    <alternativeName>
        <fullName evidence="6">FMN-dependent NADH-azoreductase</fullName>
        <ecNumber evidence="6">1.7.1.17</ecNumber>
    </alternativeName>
</protein>
<dbReference type="InterPro" id="IPR023048">
    <property type="entry name" value="NADH:quinone_OxRdtase_FMN_depd"/>
</dbReference>
<evidence type="ECO:0000313" key="7">
    <source>
        <dbReference type="EMBL" id="ATG97733.1"/>
    </source>
</evidence>
<comment type="similarity">
    <text evidence="6">Belongs to the azoreductase type 1 family.</text>
</comment>
<comment type="caution">
    <text evidence="6">Lacks conserved residue(s) required for the propagation of feature annotation.</text>
</comment>
<comment type="catalytic activity">
    <reaction evidence="6">
        <text>2 a quinone + NADH + H(+) = 2 a 1,4-benzosemiquinone + NAD(+)</text>
        <dbReference type="Rhea" id="RHEA:65952"/>
        <dbReference type="ChEBI" id="CHEBI:15378"/>
        <dbReference type="ChEBI" id="CHEBI:57540"/>
        <dbReference type="ChEBI" id="CHEBI:57945"/>
        <dbReference type="ChEBI" id="CHEBI:132124"/>
        <dbReference type="ChEBI" id="CHEBI:134225"/>
    </reaction>
</comment>
<keyword evidence="8" id="KW-1185">Reference proteome</keyword>
<accession>A0A291ISK2</accession>
<dbReference type="EC" id="1.6.5.-" evidence="6"/>
<dbReference type="AlphaFoldDB" id="A0A291ISK2"/>
<evidence type="ECO:0000256" key="3">
    <source>
        <dbReference type="ARBA" id="ARBA00023002"/>
    </source>
</evidence>
<comment type="function">
    <text evidence="6">Quinone reductase that provides resistance to thiol-specific stress caused by electrophilic quinones.</text>
</comment>
<dbReference type="PANTHER" id="PTHR43741">
    <property type="entry name" value="FMN-DEPENDENT NADH-AZOREDUCTASE 1"/>
    <property type="match status" value="1"/>
</dbReference>
<evidence type="ECO:0000256" key="2">
    <source>
        <dbReference type="ARBA" id="ARBA00022643"/>
    </source>
</evidence>
<sequence>MSKVLVLTATISSEENSYSLELKNRFLKYYKEAHPNDEIEEIDLNTFPIAQQTLNVDNQKDYWGKDAMGAINQLRNTDKLIVVSPMHNFNIPAMLKNYLDHILLANETFSYKYSVKGEAKGLLPNLKVQILTTQGAPYGWYLWGNHTEYLRGTFDFVGAKVTTPILVSGTKSAPFNKMKPQEVIDEFDPEIKLAATEF</sequence>
<proteinExistence type="inferred from homology"/>
<dbReference type="InterPro" id="IPR003680">
    <property type="entry name" value="Flavodoxin_fold"/>
</dbReference>
<dbReference type="OrthoDB" id="9805013at2"/>
<dbReference type="EMBL" id="CP023668">
    <property type="protein sequence ID" value="ATG97733.1"/>
    <property type="molecule type" value="Genomic_DNA"/>
</dbReference>
<dbReference type="InterPro" id="IPR029039">
    <property type="entry name" value="Flavoprotein-like_sf"/>
</dbReference>
<dbReference type="NCBIfam" id="NF002370">
    <property type="entry name" value="PRK01355.1"/>
    <property type="match status" value="1"/>
</dbReference>
<dbReference type="Pfam" id="PF02525">
    <property type="entry name" value="Flavodoxin_2"/>
    <property type="match status" value="1"/>
</dbReference>
<evidence type="ECO:0000256" key="6">
    <source>
        <dbReference type="HAMAP-Rule" id="MF_01216"/>
    </source>
</evidence>
<keyword evidence="3 6" id="KW-0560">Oxidoreductase</keyword>
<dbReference type="KEGG" id="mlac:CP520_03285"/>
<comment type="cofactor">
    <cofactor evidence="6">
        <name>FMN</name>
        <dbReference type="ChEBI" id="CHEBI:58210"/>
    </cofactor>
    <text evidence="6">Binds 1 FMN per subunit.</text>
</comment>
<dbReference type="Proteomes" id="UP000232227">
    <property type="component" value="Chromosome"/>
</dbReference>
<dbReference type="GO" id="GO:0010181">
    <property type="term" value="F:FMN binding"/>
    <property type="evidence" value="ECO:0007669"/>
    <property type="project" value="UniProtKB-UniRule"/>
</dbReference>
<keyword evidence="1 6" id="KW-0285">Flavoprotein</keyword>
<dbReference type="SUPFAM" id="SSF52218">
    <property type="entry name" value="Flavoproteins"/>
    <property type="match status" value="1"/>
</dbReference>
<evidence type="ECO:0000256" key="5">
    <source>
        <dbReference type="ARBA" id="ARBA00048542"/>
    </source>
</evidence>
<comment type="subunit">
    <text evidence="6">Homodimer.</text>
</comment>
<evidence type="ECO:0000256" key="4">
    <source>
        <dbReference type="ARBA" id="ARBA00023027"/>
    </source>
</evidence>
<evidence type="ECO:0000313" key="8">
    <source>
        <dbReference type="Proteomes" id="UP000232227"/>
    </source>
</evidence>
<dbReference type="RefSeq" id="WP_096863021.1">
    <property type="nucleotide sequence ID" value="NZ_CP023668.1"/>
</dbReference>
<reference evidence="7 8" key="1">
    <citation type="submission" date="2017-09" db="EMBL/GenBank/DDBJ databases">
        <title>SPAdes assembly of the Mesoplasma lactucae genome.</title>
        <authorList>
            <person name="Knight T.F."/>
            <person name="Rubinstein R."/>
            <person name="Citino T."/>
        </authorList>
    </citation>
    <scope>NUCLEOTIDE SEQUENCE [LARGE SCALE GENOMIC DNA]</scope>
    <source>
        <strain evidence="7 8">831-C4</strain>
    </source>
</reference>
<dbReference type="GO" id="GO:0016655">
    <property type="term" value="F:oxidoreductase activity, acting on NAD(P)H, quinone or similar compound as acceptor"/>
    <property type="evidence" value="ECO:0007669"/>
    <property type="project" value="InterPro"/>
</dbReference>
<dbReference type="Gene3D" id="3.40.50.360">
    <property type="match status" value="1"/>
</dbReference>
<keyword evidence="2 6" id="KW-0288">FMN</keyword>
<comment type="catalytic activity">
    <reaction evidence="5">
        <text>N,N-dimethyl-1,4-phenylenediamine + anthranilate + 2 NAD(+) = 2-(4-dimethylaminophenyl)diazenylbenzoate + 2 NADH + 2 H(+)</text>
        <dbReference type="Rhea" id="RHEA:55872"/>
        <dbReference type="ChEBI" id="CHEBI:15378"/>
        <dbReference type="ChEBI" id="CHEBI:15783"/>
        <dbReference type="ChEBI" id="CHEBI:16567"/>
        <dbReference type="ChEBI" id="CHEBI:57540"/>
        <dbReference type="ChEBI" id="CHEBI:57945"/>
        <dbReference type="ChEBI" id="CHEBI:71579"/>
        <dbReference type="EC" id="1.7.1.17"/>
    </reaction>
    <physiologicalReaction direction="right-to-left" evidence="5">
        <dbReference type="Rhea" id="RHEA:55874"/>
    </physiologicalReaction>
</comment>
<organism evidence="7 8">
    <name type="scientific">Mesoplasma lactucae ATCC 49193</name>
    <dbReference type="NCBI Taxonomy" id="81460"/>
    <lineage>
        <taxon>Bacteria</taxon>
        <taxon>Bacillati</taxon>
        <taxon>Mycoplasmatota</taxon>
        <taxon>Mollicutes</taxon>
        <taxon>Entomoplasmatales</taxon>
        <taxon>Entomoplasmataceae</taxon>
        <taxon>Mesoplasma</taxon>
    </lineage>
</organism>
<gene>
    <name evidence="6" type="primary">azoR</name>
    <name evidence="7" type="ORF">CP520_03285</name>
</gene>
<feature type="binding site" evidence="6">
    <location>
        <begin position="17"/>
        <end position="19"/>
    </location>
    <ligand>
        <name>FMN</name>
        <dbReference type="ChEBI" id="CHEBI:58210"/>
    </ligand>
</feature>